<evidence type="ECO:0000259" key="4">
    <source>
        <dbReference type="Pfam" id="PF14833"/>
    </source>
</evidence>
<accession>A0A2N7UE47</accession>
<dbReference type="Pfam" id="PF14833">
    <property type="entry name" value="NAD_binding_11"/>
    <property type="match status" value="1"/>
</dbReference>
<protein>
    <submittedName>
        <fullName evidence="5">NAD(P)-dependent oxidoreductase</fullName>
    </submittedName>
</protein>
<dbReference type="GO" id="GO:0016616">
    <property type="term" value="F:oxidoreductase activity, acting on the CH-OH group of donors, NAD or NADP as acceptor"/>
    <property type="evidence" value="ECO:0007669"/>
    <property type="project" value="TreeGrafter"/>
</dbReference>
<dbReference type="SUPFAM" id="SSF51735">
    <property type="entry name" value="NAD(P)-binding Rossmann-fold domains"/>
    <property type="match status" value="1"/>
</dbReference>
<dbReference type="InterPro" id="IPR008927">
    <property type="entry name" value="6-PGluconate_DH-like_C_sf"/>
</dbReference>
<comment type="caution">
    <text evidence="5">The sequence shown here is derived from an EMBL/GenBank/DDBJ whole genome shotgun (WGS) entry which is preliminary data.</text>
</comment>
<dbReference type="InterPro" id="IPR036291">
    <property type="entry name" value="NAD(P)-bd_dom_sf"/>
</dbReference>
<dbReference type="SUPFAM" id="SSF48179">
    <property type="entry name" value="6-phosphogluconate dehydrogenase C-terminal domain-like"/>
    <property type="match status" value="1"/>
</dbReference>
<evidence type="ECO:0000313" key="6">
    <source>
        <dbReference type="Proteomes" id="UP000235803"/>
    </source>
</evidence>
<dbReference type="AlphaFoldDB" id="A0A2N7UE47"/>
<keyword evidence="6" id="KW-1185">Reference proteome</keyword>
<evidence type="ECO:0000313" key="5">
    <source>
        <dbReference type="EMBL" id="PMR78703.1"/>
    </source>
</evidence>
<dbReference type="PANTHER" id="PTHR22981">
    <property type="entry name" value="3-HYDROXYISOBUTYRATE DEHYDROGENASE-RELATED"/>
    <property type="match status" value="1"/>
</dbReference>
<dbReference type="InterPro" id="IPR013328">
    <property type="entry name" value="6PGD_dom2"/>
</dbReference>
<keyword evidence="2" id="KW-0520">NAD</keyword>
<evidence type="ECO:0000256" key="1">
    <source>
        <dbReference type="ARBA" id="ARBA00023002"/>
    </source>
</evidence>
<gene>
    <name evidence="5" type="ORF">C1H69_00035</name>
</gene>
<dbReference type="GO" id="GO:0051287">
    <property type="term" value="F:NAD binding"/>
    <property type="evidence" value="ECO:0007669"/>
    <property type="project" value="InterPro"/>
</dbReference>
<dbReference type="Gene3D" id="3.40.50.720">
    <property type="entry name" value="NAD(P)-binding Rossmann-like Domain"/>
    <property type="match status" value="1"/>
</dbReference>
<keyword evidence="1" id="KW-0560">Oxidoreductase</keyword>
<evidence type="ECO:0000256" key="2">
    <source>
        <dbReference type="ARBA" id="ARBA00023027"/>
    </source>
</evidence>
<dbReference type="Proteomes" id="UP000235803">
    <property type="component" value="Unassembled WGS sequence"/>
</dbReference>
<dbReference type="Gene3D" id="1.10.1040.10">
    <property type="entry name" value="N-(1-d-carboxylethyl)-l-norvaline Dehydrogenase, domain 2"/>
    <property type="match status" value="1"/>
</dbReference>
<dbReference type="GO" id="GO:0050661">
    <property type="term" value="F:NADP binding"/>
    <property type="evidence" value="ECO:0007669"/>
    <property type="project" value="InterPro"/>
</dbReference>
<dbReference type="InterPro" id="IPR006115">
    <property type="entry name" value="6PGDH_NADP-bd"/>
</dbReference>
<dbReference type="InterPro" id="IPR029154">
    <property type="entry name" value="HIBADH-like_NADP-bd"/>
</dbReference>
<sequence length="436" mass="47965">MVMEVQIMTRVGFIGTGNMGRPMIDKLLEAGYPVSVYDFRTESARSVIEKGAEWHDSPRSAANNCDIVITCLPLPEDVYENMVGDEGALAGMKSSSVWIDTSTTDYHNTLDVASQAKSQGIYSLEAPASNLSHMGVDFANASFFVGGPLEAYKRCEIVLNEMGVVSFHVGGIGQAQSVKLLTNLLFYTAVVAVGDALLHSRFAGVPAHQAWKCFVRSPANSVAIEQFAPFLLDGSFDSSCSLEIAVKDMALTVQMADELKTPMPLGRVIESRYRHAGLKYDRYDNHLRVVEARHTGNGVHLKVPGYSAPSKYGIDPSYPIDQEFTTDQVGRVKPKREHQFPLNDIPLDDDQVKLLDTLIDDLVYVNRQILDEAYDLGRGMGLKDSLIYDVVTWSVGASNWSDSLMDECGNELMSERKKTADEITSPNLTALFADNL</sequence>
<feature type="domain" description="6-phosphogluconate dehydrogenase NADP-binding" evidence="3">
    <location>
        <begin position="10"/>
        <end position="170"/>
    </location>
</feature>
<dbReference type="PANTHER" id="PTHR22981:SF7">
    <property type="entry name" value="3-HYDROXYISOBUTYRATE DEHYDROGENASE, MITOCHONDRIAL"/>
    <property type="match status" value="1"/>
</dbReference>
<organism evidence="5 6">
    <name type="scientific">Billgrantia endophytica</name>
    <dbReference type="NCBI Taxonomy" id="2033802"/>
    <lineage>
        <taxon>Bacteria</taxon>
        <taxon>Pseudomonadati</taxon>
        <taxon>Pseudomonadota</taxon>
        <taxon>Gammaproteobacteria</taxon>
        <taxon>Oceanospirillales</taxon>
        <taxon>Halomonadaceae</taxon>
        <taxon>Billgrantia</taxon>
    </lineage>
</organism>
<feature type="domain" description="3-hydroxyisobutyrate dehydrogenase-like NAD-binding" evidence="4">
    <location>
        <begin position="173"/>
        <end position="287"/>
    </location>
</feature>
<reference evidence="5 6" key="1">
    <citation type="submission" date="2018-01" db="EMBL/GenBank/DDBJ databases">
        <title>Halomonas endophytica sp. nov., isolated from storage liquid in the stems of Populus euphratica.</title>
        <authorList>
            <person name="Chen C."/>
        </authorList>
    </citation>
    <scope>NUCLEOTIDE SEQUENCE [LARGE SCALE GENOMIC DNA]</scope>
    <source>
        <strain evidence="5 6">MC28</strain>
    </source>
</reference>
<name>A0A2N7UE47_9GAMM</name>
<dbReference type="OrthoDB" id="9786703at2"/>
<evidence type="ECO:0000259" key="3">
    <source>
        <dbReference type="Pfam" id="PF03446"/>
    </source>
</evidence>
<proteinExistence type="predicted"/>
<dbReference type="EMBL" id="PNRF01000001">
    <property type="protein sequence ID" value="PMR78703.1"/>
    <property type="molecule type" value="Genomic_DNA"/>
</dbReference>
<dbReference type="Pfam" id="PF03446">
    <property type="entry name" value="NAD_binding_2"/>
    <property type="match status" value="1"/>
</dbReference>